<evidence type="ECO:0000313" key="5">
    <source>
        <dbReference type="Proteomes" id="UP000034753"/>
    </source>
</evidence>
<proteinExistence type="inferred from homology"/>
<evidence type="ECO:0000256" key="2">
    <source>
        <dbReference type="SAM" id="Phobius"/>
    </source>
</evidence>
<evidence type="ECO:0000256" key="1">
    <source>
        <dbReference type="ARBA" id="ARBA00006464"/>
    </source>
</evidence>
<keyword evidence="2" id="KW-0812">Transmembrane</keyword>
<comment type="caution">
    <text evidence="4">The sequence shown here is derived from an EMBL/GenBank/DDBJ whole genome shotgun (WGS) entry which is preliminary data.</text>
</comment>
<comment type="similarity">
    <text evidence="1">Belongs to the bacterial sugar transferase family.</text>
</comment>
<sequence>MVYNFFKRLIDFIGSSIALIIISPVLVIFVFLVKFSSPGPIFYTPERVGKDGKIFKMFKFRSMRIYNIKGNWVHAQKYLEINPSLKRKYQKSSFKLKDDPRVTPIGKILRRLSIDEMPQLVNVLKGNMSLVGPRAYQHDELVHQQKVYPKTRKFVKIILEARPGASGPWQVSGRSFINFDRRVQMDATYVKKKSILYDIWIIIKTPVAMLIGKGAI</sequence>
<gene>
    <name evidence="4" type="ORF">UU67_C0092G0001</name>
</gene>
<organism evidence="4 5">
    <name type="scientific">Candidatus Daviesbacteria bacterium GW2011_GWB1_41_5</name>
    <dbReference type="NCBI Taxonomy" id="1618429"/>
    <lineage>
        <taxon>Bacteria</taxon>
        <taxon>Candidatus Daviesiibacteriota</taxon>
    </lineage>
</organism>
<dbReference type="PANTHER" id="PTHR30576">
    <property type="entry name" value="COLANIC BIOSYNTHESIS UDP-GLUCOSE LIPID CARRIER TRANSFERASE"/>
    <property type="match status" value="1"/>
</dbReference>
<keyword evidence="2" id="KW-0472">Membrane</keyword>
<protein>
    <submittedName>
        <fullName evidence="4">Exopolysaccharide biosynthesis polyprenyl glycosylphosphotransferase</fullName>
    </submittedName>
</protein>
<dbReference type="Proteomes" id="UP000034753">
    <property type="component" value="Unassembled WGS sequence"/>
</dbReference>
<dbReference type="AlphaFoldDB" id="A0A0G0WD73"/>
<reference evidence="4 5" key="1">
    <citation type="journal article" date="2015" name="Nature">
        <title>rRNA introns, odd ribosomes, and small enigmatic genomes across a large radiation of phyla.</title>
        <authorList>
            <person name="Brown C.T."/>
            <person name="Hug L.A."/>
            <person name="Thomas B.C."/>
            <person name="Sharon I."/>
            <person name="Castelle C.J."/>
            <person name="Singh A."/>
            <person name="Wilkins M.J."/>
            <person name="Williams K.H."/>
            <person name="Banfield J.F."/>
        </authorList>
    </citation>
    <scope>NUCLEOTIDE SEQUENCE [LARGE SCALE GENOMIC DNA]</scope>
</reference>
<dbReference type="PANTHER" id="PTHR30576:SF0">
    <property type="entry name" value="UNDECAPRENYL-PHOSPHATE N-ACETYLGALACTOSAMINYL 1-PHOSPHATE TRANSFERASE-RELATED"/>
    <property type="match status" value="1"/>
</dbReference>
<dbReference type="InterPro" id="IPR003362">
    <property type="entry name" value="Bact_transf"/>
</dbReference>
<dbReference type="GO" id="GO:0016780">
    <property type="term" value="F:phosphotransferase activity, for other substituted phosphate groups"/>
    <property type="evidence" value="ECO:0007669"/>
    <property type="project" value="TreeGrafter"/>
</dbReference>
<feature type="transmembrane region" description="Helical" evidence="2">
    <location>
        <begin position="12"/>
        <end position="33"/>
    </location>
</feature>
<accession>A0A0G0WD73</accession>
<dbReference type="EMBL" id="LCBN01000092">
    <property type="protein sequence ID" value="KKS10914.1"/>
    <property type="molecule type" value="Genomic_DNA"/>
</dbReference>
<dbReference type="PATRIC" id="fig|1618429.3.peg.1275"/>
<keyword evidence="2" id="KW-1133">Transmembrane helix</keyword>
<dbReference type="Pfam" id="PF02397">
    <property type="entry name" value="Bac_transf"/>
    <property type="match status" value="1"/>
</dbReference>
<evidence type="ECO:0000313" key="4">
    <source>
        <dbReference type="EMBL" id="KKS10914.1"/>
    </source>
</evidence>
<keyword evidence="4" id="KW-0808">Transferase</keyword>
<name>A0A0G0WD73_9BACT</name>
<feature type="domain" description="Bacterial sugar transferase" evidence="3">
    <location>
        <begin position="7"/>
        <end position="210"/>
    </location>
</feature>
<evidence type="ECO:0000259" key="3">
    <source>
        <dbReference type="Pfam" id="PF02397"/>
    </source>
</evidence>